<feature type="compositionally biased region" description="Acidic residues" evidence="1">
    <location>
        <begin position="98"/>
        <end position="119"/>
    </location>
</feature>
<feature type="region of interest" description="Disordered" evidence="1">
    <location>
        <begin position="80"/>
        <end position="126"/>
    </location>
</feature>
<protein>
    <recommendedName>
        <fullName evidence="4">Zn(2)-C6 fungal-type domain-containing protein</fullName>
    </recommendedName>
</protein>
<dbReference type="Proteomes" id="UP000521943">
    <property type="component" value="Unassembled WGS sequence"/>
</dbReference>
<name>A0A8H6M705_9AGAR</name>
<evidence type="ECO:0000256" key="1">
    <source>
        <dbReference type="SAM" id="MobiDB-lite"/>
    </source>
</evidence>
<evidence type="ECO:0000313" key="3">
    <source>
        <dbReference type="Proteomes" id="UP000521943"/>
    </source>
</evidence>
<sequence length="481" mass="52736">MLRVLDSQDVGFKTMIVENVRNRFRLMCDQCRDSLHPCTGLKGYRKCTFCTREAGICSWSRPTDEIPPIAFREEDVPLIVPSSKPSRDIDTDSSTLADDSEDDMYLTDESSEDGLDSVPDDAAARSERHEEWELAFASYAPLWVSDRATLASSVGDEGGALLTLTGDVAIPGMYNDDEPITSESLESLFAGLEDHRLLDSVSSGIPDELHDELSTDQRFGLSPPLAFGVPNFDVSSSVHGHPGDLCSPSIVPTAFDPLPCISWPSGSQTPRPFDEDVMHPNSMQPELHVASISHDGLVPTSLYANGSDFGFNEGFYGLPLGGEDSIDPARFIELFDKEISEQLTWDSSRVLGVRDVVPAEPDLLQRAYEDGGPYWSTIEDEWLNDSYFVSAPLNDGNVFVPRSFCLLPKSTGYVIPKIKGWVSMEGLVAALGVDRMHNVFDVVPVSNSKARFELAGDPPKNEEAEQIENTTKKASALLDEG</sequence>
<keyword evidence="3" id="KW-1185">Reference proteome</keyword>
<accession>A0A8H6M705</accession>
<comment type="caution">
    <text evidence="2">The sequence shown here is derived from an EMBL/GenBank/DDBJ whole genome shotgun (WGS) entry which is preliminary data.</text>
</comment>
<reference evidence="2 3" key="1">
    <citation type="submission" date="2020-07" db="EMBL/GenBank/DDBJ databases">
        <title>Comparative genomics of pyrophilous fungi reveals a link between fire events and developmental genes.</title>
        <authorList>
            <consortium name="DOE Joint Genome Institute"/>
            <person name="Steindorff A.S."/>
            <person name="Carver A."/>
            <person name="Calhoun S."/>
            <person name="Stillman K."/>
            <person name="Liu H."/>
            <person name="Lipzen A."/>
            <person name="Pangilinan J."/>
            <person name="Labutti K."/>
            <person name="Bruns T.D."/>
            <person name="Grigoriev I.V."/>
        </authorList>
    </citation>
    <scope>NUCLEOTIDE SEQUENCE [LARGE SCALE GENOMIC DNA]</scope>
    <source>
        <strain evidence="2 3">CBS 144469</strain>
    </source>
</reference>
<proteinExistence type="predicted"/>
<feature type="region of interest" description="Disordered" evidence="1">
    <location>
        <begin position="454"/>
        <end position="481"/>
    </location>
</feature>
<feature type="compositionally biased region" description="Basic and acidic residues" evidence="1">
    <location>
        <begin position="454"/>
        <end position="463"/>
    </location>
</feature>
<evidence type="ECO:0000313" key="2">
    <source>
        <dbReference type="EMBL" id="KAF6758163.1"/>
    </source>
</evidence>
<organism evidence="2 3">
    <name type="scientific">Ephemerocybe angulata</name>
    <dbReference type="NCBI Taxonomy" id="980116"/>
    <lineage>
        <taxon>Eukaryota</taxon>
        <taxon>Fungi</taxon>
        <taxon>Dikarya</taxon>
        <taxon>Basidiomycota</taxon>
        <taxon>Agaricomycotina</taxon>
        <taxon>Agaricomycetes</taxon>
        <taxon>Agaricomycetidae</taxon>
        <taxon>Agaricales</taxon>
        <taxon>Agaricineae</taxon>
        <taxon>Psathyrellaceae</taxon>
        <taxon>Ephemerocybe</taxon>
    </lineage>
</organism>
<dbReference type="EMBL" id="JACGCI010000019">
    <property type="protein sequence ID" value="KAF6758163.1"/>
    <property type="molecule type" value="Genomic_DNA"/>
</dbReference>
<dbReference type="AlphaFoldDB" id="A0A8H6M705"/>
<evidence type="ECO:0008006" key="4">
    <source>
        <dbReference type="Google" id="ProtNLM"/>
    </source>
</evidence>
<gene>
    <name evidence="2" type="ORF">DFP72DRAFT_1064889</name>
</gene>